<evidence type="ECO:0000256" key="1">
    <source>
        <dbReference type="SAM" id="MobiDB-lite"/>
    </source>
</evidence>
<reference evidence="2 3" key="1">
    <citation type="journal article" date="2024" name="bioRxiv">
        <title>Comparative genomics of Cryptococcus and Kwoniella reveals pathogenesis evolution and contrasting karyotype dynamics via intercentromeric recombination or chromosome fusion.</title>
        <authorList>
            <person name="Coelho M.A."/>
            <person name="David-Palma M."/>
            <person name="Shea T."/>
            <person name="Bowers K."/>
            <person name="McGinley-Smith S."/>
            <person name="Mohammad A.W."/>
            <person name="Gnirke A."/>
            <person name="Yurkov A.M."/>
            <person name="Nowrousian M."/>
            <person name="Sun S."/>
            <person name="Cuomo C.A."/>
            <person name="Heitman J."/>
        </authorList>
    </citation>
    <scope>NUCLEOTIDE SEQUENCE [LARGE SCALE GENOMIC DNA]</scope>
    <source>
        <strain evidence="2 3">CBS 13917</strain>
    </source>
</reference>
<dbReference type="GeneID" id="92182610"/>
<dbReference type="Proteomes" id="UP001388673">
    <property type="component" value="Unassembled WGS sequence"/>
</dbReference>
<organism evidence="2 3">
    <name type="scientific">Kwoniella newhampshirensis</name>
    <dbReference type="NCBI Taxonomy" id="1651941"/>
    <lineage>
        <taxon>Eukaryota</taxon>
        <taxon>Fungi</taxon>
        <taxon>Dikarya</taxon>
        <taxon>Basidiomycota</taxon>
        <taxon>Agaricomycotina</taxon>
        <taxon>Tremellomycetes</taxon>
        <taxon>Tremellales</taxon>
        <taxon>Cryptococcaceae</taxon>
        <taxon>Kwoniella</taxon>
    </lineage>
</organism>
<feature type="region of interest" description="Disordered" evidence="1">
    <location>
        <begin position="351"/>
        <end position="449"/>
    </location>
</feature>
<feature type="region of interest" description="Disordered" evidence="1">
    <location>
        <begin position="116"/>
        <end position="156"/>
    </location>
</feature>
<feature type="compositionally biased region" description="Polar residues" evidence="1">
    <location>
        <begin position="116"/>
        <end position="125"/>
    </location>
</feature>
<keyword evidence="3" id="KW-1185">Reference proteome</keyword>
<name>A0AAW0YM02_9TREE</name>
<feature type="compositionally biased region" description="Low complexity" evidence="1">
    <location>
        <begin position="424"/>
        <end position="442"/>
    </location>
</feature>
<accession>A0AAW0YM02</accession>
<dbReference type="KEGG" id="kne:92182610"/>
<dbReference type="EMBL" id="JBCAWK010000010">
    <property type="protein sequence ID" value="KAK8847494.1"/>
    <property type="molecule type" value="Genomic_DNA"/>
</dbReference>
<gene>
    <name evidence="2" type="ORF">IAR55_005352</name>
</gene>
<evidence type="ECO:0000313" key="2">
    <source>
        <dbReference type="EMBL" id="KAK8847494.1"/>
    </source>
</evidence>
<proteinExistence type="predicted"/>
<dbReference type="AlphaFoldDB" id="A0AAW0YM02"/>
<feature type="compositionally biased region" description="Basic and acidic residues" evidence="1">
    <location>
        <begin position="396"/>
        <end position="405"/>
    </location>
</feature>
<feature type="region of interest" description="Disordered" evidence="1">
    <location>
        <begin position="216"/>
        <end position="236"/>
    </location>
</feature>
<sequence length="461" mass="50549">MEPLFCSANTTFTFTFPDFDSTAAFLPISPPAPHRRAPRPPQYAPRRRRARHINMREPAQCGLFTVSELPEYEMMSEHEEKAQAKDIFSSPTRGNKIIHDVPKDVEGDNECLNRLSWSSQESSVTLAEGDAETDSESKGMQTPHLEADDPFGWEPIPLDTPIDVEIEMEEESKTLSDPFLPAIKIDSITLPHSATRPRRPPPLTLTTRFLSSLPSLSTPLSSLPPSATSTASPSDSECLLTPNNNALLPPLPIVAEGDWLMQCVMSDLSSPTTPTRPSSKCYHDLSHSISTSTMISPSTSHSRQSPDDTVDLTSALEELLTSCGEQVSSSHSALAEDEFTAKLLPFNVPPSHTPLHIKTVAPLKITPRTPQSKRRPSVTPAAPWAPRKPQPQVQAKRSEHRERYRGSSPTLKGDHSFLTGLSTSEGSSPKSSIRSISSSGRSLPERKGIPLEWTKFAGLKI</sequence>
<dbReference type="RefSeq" id="XP_066801012.1">
    <property type="nucleotide sequence ID" value="XM_066948444.1"/>
</dbReference>
<comment type="caution">
    <text evidence="2">The sequence shown here is derived from an EMBL/GenBank/DDBJ whole genome shotgun (WGS) entry which is preliminary data.</text>
</comment>
<evidence type="ECO:0000313" key="3">
    <source>
        <dbReference type="Proteomes" id="UP001388673"/>
    </source>
</evidence>
<protein>
    <submittedName>
        <fullName evidence="2">Uncharacterized protein</fullName>
    </submittedName>
</protein>